<protein>
    <submittedName>
        <fullName evidence="1">Uncharacterized protein</fullName>
    </submittedName>
</protein>
<dbReference type="EMBL" id="VSSQ01121483">
    <property type="protein sequence ID" value="MPN53880.1"/>
    <property type="molecule type" value="Genomic_DNA"/>
</dbReference>
<evidence type="ECO:0000313" key="1">
    <source>
        <dbReference type="EMBL" id="MPN53880.1"/>
    </source>
</evidence>
<reference evidence="1" key="1">
    <citation type="submission" date="2019-08" db="EMBL/GenBank/DDBJ databases">
        <authorList>
            <person name="Kucharzyk K."/>
            <person name="Murdoch R.W."/>
            <person name="Higgins S."/>
            <person name="Loffler F."/>
        </authorList>
    </citation>
    <scope>NUCLEOTIDE SEQUENCE</scope>
</reference>
<gene>
    <name evidence="1" type="ORF">SDC9_201548</name>
</gene>
<dbReference type="AlphaFoldDB" id="A0A645ISG9"/>
<comment type="caution">
    <text evidence="1">The sequence shown here is derived from an EMBL/GenBank/DDBJ whole genome shotgun (WGS) entry which is preliminary data.</text>
</comment>
<proteinExistence type="predicted"/>
<name>A0A645ISG9_9ZZZZ</name>
<organism evidence="1">
    <name type="scientific">bioreactor metagenome</name>
    <dbReference type="NCBI Taxonomy" id="1076179"/>
    <lineage>
        <taxon>unclassified sequences</taxon>
        <taxon>metagenomes</taxon>
        <taxon>ecological metagenomes</taxon>
    </lineage>
</organism>
<sequence>MAVLHHGIFRAEFLFREDRIHSDGKGSSGGLVRRPHCRHGVCRVVAYAHEKEGYPDGVGKDHGLLFKELCLDAYRRIEFVLAYLEDVHYGFIDVDGNGFALFLVHQSGELLHHDDRFLRRIFHEFDIGLHVFREMFVVRKGEFYH</sequence>
<accession>A0A645ISG9</accession>